<dbReference type="EMBL" id="JAATJA010000002">
    <property type="protein sequence ID" value="NJB68651.1"/>
    <property type="molecule type" value="Genomic_DNA"/>
</dbReference>
<dbReference type="Proteomes" id="UP000580856">
    <property type="component" value="Unassembled WGS sequence"/>
</dbReference>
<comment type="caution">
    <text evidence="1">The sequence shown here is derived from an EMBL/GenBank/DDBJ whole genome shotgun (WGS) entry which is preliminary data.</text>
</comment>
<dbReference type="NCBIfam" id="TIGR02532">
    <property type="entry name" value="IV_pilin_GFxxxE"/>
    <property type="match status" value="1"/>
</dbReference>
<sequence>MPRHRNGFSLLEVLVALMVAATLSLGLMSAQSSIIHLADRSAGIWANLNFATTMLAEDYPARLRMATSGFADRDGNRDTQWKLDRVGELDGLGHYMLTTKVPASSIEWEWLRDETRVGATR</sequence>
<reference evidence="1 2" key="1">
    <citation type="submission" date="2020-03" db="EMBL/GenBank/DDBJ databases">
        <title>Genomic Encyclopedia of Type Strains, Phase IV (KMG-IV): sequencing the most valuable type-strain genomes for metagenomic binning, comparative biology and taxonomic classification.</title>
        <authorList>
            <person name="Goeker M."/>
        </authorList>
    </citation>
    <scope>NUCLEOTIDE SEQUENCE [LARGE SCALE GENOMIC DNA]</scope>
    <source>
        <strain evidence="1 2">DSM 24233</strain>
    </source>
</reference>
<keyword evidence="2" id="KW-1185">Reference proteome</keyword>
<evidence type="ECO:0000313" key="2">
    <source>
        <dbReference type="Proteomes" id="UP000580856"/>
    </source>
</evidence>
<gene>
    <name evidence="1" type="ORF">GGQ74_002324</name>
</gene>
<protein>
    <submittedName>
        <fullName evidence="1">Prepilin-type N-terminal cleavage/methylation domain-containing protein</fullName>
    </submittedName>
</protein>
<dbReference type="RefSeq" id="WP_167941698.1">
    <property type="nucleotide sequence ID" value="NZ_JAATJA010000002.1"/>
</dbReference>
<dbReference type="AlphaFoldDB" id="A0A846QKJ0"/>
<accession>A0A846QKJ0</accession>
<evidence type="ECO:0000313" key="1">
    <source>
        <dbReference type="EMBL" id="NJB68651.1"/>
    </source>
</evidence>
<dbReference type="Pfam" id="PF07963">
    <property type="entry name" value="N_methyl"/>
    <property type="match status" value="1"/>
</dbReference>
<organism evidence="1 2">
    <name type="scientific">Desulfobaculum xiamenense</name>
    <dbReference type="NCBI Taxonomy" id="995050"/>
    <lineage>
        <taxon>Bacteria</taxon>
        <taxon>Pseudomonadati</taxon>
        <taxon>Thermodesulfobacteriota</taxon>
        <taxon>Desulfovibrionia</taxon>
        <taxon>Desulfovibrionales</taxon>
        <taxon>Desulfovibrionaceae</taxon>
        <taxon>Desulfobaculum</taxon>
    </lineage>
</organism>
<proteinExistence type="predicted"/>
<dbReference type="InterPro" id="IPR012902">
    <property type="entry name" value="N_methyl_site"/>
</dbReference>
<name>A0A846QKJ0_9BACT</name>